<keyword evidence="1" id="KW-0175">Coiled coil</keyword>
<reference evidence="2" key="2">
    <citation type="submission" date="2021-04" db="EMBL/GenBank/DDBJ databases">
        <authorList>
            <person name="Gilroy R."/>
        </authorList>
    </citation>
    <scope>NUCLEOTIDE SEQUENCE</scope>
    <source>
        <strain evidence="2">CHK187-11901</strain>
    </source>
</reference>
<dbReference type="AlphaFoldDB" id="A0A9D2NNS0"/>
<dbReference type="EMBL" id="DWWM01000006">
    <property type="protein sequence ID" value="HJC35811.1"/>
    <property type="molecule type" value="Genomic_DNA"/>
</dbReference>
<evidence type="ECO:0000256" key="1">
    <source>
        <dbReference type="SAM" id="Coils"/>
    </source>
</evidence>
<protein>
    <submittedName>
        <fullName evidence="2">FIVAR domain-containing protein</fullName>
    </submittedName>
</protein>
<evidence type="ECO:0000313" key="2">
    <source>
        <dbReference type="EMBL" id="HJC35811.1"/>
    </source>
</evidence>
<accession>A0A9D2NNS0</accession>
<proteinExistence type="predicted"/>
<dbReference type="Pfam" id="PF07554">
    <property type="entry name" value="FIVAR"/>
    <property type="match status" value="3"/>
</dbReference>
<dbReference type="Proteomes" id="UP000823896">
    <property type="component" value="Unassembled WGS sequence"/>
</dbReference>
<feature type="coiled-coil region" evidence="1">
    <location>
        <begin position="176"/>
        <end position="212"/>
    </location>
</feature>
<dbReference type="Gene3D" id="1.20.1270.90">
    <property type="entry name" value="AF1782-like"/>
    <property type="match status" value="2"/>
</dbReference>
<reference evidence="2" key="1">
    <citation type="journal article" date="2021" name="PeerJ">
        <title>Extensive microbial diversity within the chicken gut microbiome revealed by metagenomics and culture.</title>
        <authorList>
            <person name="Gilroy R."/>
            <person name="Ravi A."/>
            <person name="Getino M."/>
            <person name="Pursley I."/>
            <person name="Horton D.L."/>
            <person name="Alikhan N.F."/>
            <person name="Baker D."/>
            <person name="Gharbi K."/>
            <person name="Hall N."/>
            <person name="Watson M."/>
            <person name="Adriaenssens E.M."/>
            <person name="Foster-Nyarko E."/>
            <person name="Jarju S."/>
            <person name="Secka A."/>
            <person name="Antonio M."/>
            <person name="Oren A."/>
            <person name="Chaudhuri R.R."/>
            <person name="La Ragione R."/>
            <person name="Hildebrand F."/>
            <person name="Pallen M.J."/>
        </authorList>
    </citation>
    <scope>NUCLEOTIDE SEQUENCE</scope>
    <source>
        <strain evidence="2">CHK187-11901</strain>
    </source>
</reference>
<dbReference type="Gene3D" id="1.20.1270.70">
    <property type="entry name" value="Designed single chain three-helix bundle"/>
    <property type="match status" value="1"/>
</dbReference>
<gene>
    <name evidence="2" type="ORF">H9702_01615</name>
</gene>
<sequence>MLFSQIQAVFEPDVSKTALEELVGEANQLDEGSYTADSWSMLMRALEEAERILVAEGATQDEVDAAEEKLSLALDALVRIEDKTELNALIEKAEAYLEGEYTAESIAALRTAIDAAKIVADDADAAAEEVSEAITNLSSAIAGLEKIRLDTSALEHEIELVSEMLASLDDYVPSSVEGLADKLAAAKETLMNAAEQSALDEATARLREARLMARTKADISALKAQAKWLISDPEVSQADVD</sequence>
<comment type="caution">
    <text evidence="2">The sequence shown here is derived from an EMBL/GenBank/DDBJ whole genome shotgun (WGS) entry which is preliminary data.</text>
</comment>
<organism evidence="2 3">
    <name type="scientific">Candidatus Merdibacter merdavium</name>
    <dbReference type="NCBI Taxonomy" id="2838692"/>
    <lineage>
        <taxon>Bacteria</taxon>
        <taxon>Bacillati</taxon>
        <taxon>Bacillota</taxon>
        <taxon>Erysipelotrichia</taxon>
        <taxon>Erysipelotrichales</taxon>
        <taxon>Erysipelotrichaceae</taxon>
        <taxon>Merdibacter</taxon>
    </lineage>
</organism>
<name>A0A9D2NNS0_9FIRM</name>
<evidence type="ECO:0000313" key="3">
    <source>
        <dbReference type="Proteomes" id="UP000823896"/>
    </source>
</evidence>